<proteinExistence type="predicted"/>
<evidence type="ECO:0000313" key="1">
    <source>
        <dbReference type="EMBL" id="CAH2050540.1"/>
    </source>
</evidence>
<gene>
    <name evidence="1" type="ORF">IPOD504_LOCUS7527</name>
</gene>
<feature type="non-terminal residue" evidence="1">
    <location>
        <position position="1"/>
    </location>
</feature>
<keyword evidence="2" id="KW-1185">Reference proteome</keyword>
<organism evidence="1 2">
    <name type="scientific">Iphiclides podalirius</name>
    <name type="common">scarce swallowtail</name>
    <dbReference type="NCBI Taxonomy" id="110791"/>
    <lineage>
        <taxon>Eukaryota</taxon>
        <taxon>Metazoa</taxon>
        <taxon>Ecdysozoa</taxon>
        <taxon>Arthropoda</taxon>
        <taxon>Hexapoda</taxon>
        <taxon>Insecta</taxon>
        <taxon>Pterygota</taxon>
        <taxon>Neoptera</taxon>
        <taxon>Endopterygota</taxon>
        <taxon>Lepidoptera</taxon>
        <taxon>Glossata</taxon>
        <taxon>Ditrysia</taxon>
        <taxon>Papilionoidea</taxon>
        <taxon>Papilionidae</taxon>
        <taxon>Papilioninae</taxon>
        <taxon>Iphiclides</taxon>
    </lineage>
</organism>
<reference evidence="1" key="1">
    <citation type="submission" date="2022-03" db="EMBL/GenBank/DDBJ databases">
        <authorList>
            <person name="Martin H S."/>
        </authorList>
    </citation>
    <scope>NUCLEOTIDE SEQUENCE</scope>
</reference>
<name>A0ABN8IC85_9NEOP</name>
<evidence type="ECO:0000313" key="2">
    <source>
        <dbReference type="Proteomes" id="UP000837857"/>
    </source>
</evidence>
<dbReference type="EMBL" id="OW152814">
    <property type="protein sequence ID" value="CAH2050540.1"/>
    <property type="molecule type" value="Genomic_DNA"/>
</dbReference>
<protein>
    <submittedName>
        <fullName evidence="1">Uncharacterized protein</fullName>
    </submittedName>
</protein>
<sequence>MMTVKQDVDIKKTNETVWDFARSFQAMIEEYGEHFGKNCISCLYSIYAHITLANLIQIVTTKMSVREAEFNERTECLKRSLERLRKVRGHVRDLIAGNEELRRAFDNAPRSQEYDGQTFPEQDQEFILELMKEFKYERTALSEVQGDNLDCGEFASPASTSPETSVYTSVSDCQQDCHVKIVKVTNVYKVSYLRNFIKQKRLRRASKQALLKKKMEDTKKLIENWQRTLNMVINSKLAMLEVDPNRIEIASQKAMGDYKPHRESSDSDSELSWNHNSFLNYAYYEEAPGAAMSGEYYAPRDYTDTKYQPDLGEQEGPKLPSKLFVITEATSSQLAIEEAKSDAGDDWDTHDMLAM</sequence>
<dbReference type="Proteomes" id="UP000837857">
    <property type="component" value="Chromosome 2"/>
</dbReference>
<accession>A0ABN8IC85</accession>